<evidence type="ECO:0000313" key="1">
    <source>
        <dbReference type="EMBL" id="RMN08018.1"/>
    </source>
</evidence>
<organism evidence="1 2">
    <name type="scientific">Pseudomonas syringae pv. coriandricola</name>
    <dbReference type="NCBI Taxonomy" id="264453"/>
    <lineage>
        <taxon>Bacteria</taxon>
        <taxon>Pseudomonadati</taxon>
        <taxon>Pseudomonadota</taxon>
        <taxon>Gammaproteobacteria</taxon>
        <taxon>Pseudomonadales</taxon>
        <taxon>Pseudomonadaceae</taxon>
        <taxon>Pseudomonas</taxon>
    </lineage>
</organism>
<name>A0A0P9R2A1_9PSED</name>
<comment type="caution">
    <text evidence="1">The sequence shown here is derived from an EMBL/GenBank/DDBJ whole genome shotgun (WGS) entry which is preliminary data.</text>
</comment>
<dbReference type="Proteomes" id="UP000271468">
    <property type="component" value="Unassembled WGS sequence"/>
</dbReference>
<accession>A0A0P9R2A1</accession>
<dbReference type="EMBL" id="RBOV01000345">
    <property type="protein sequence ID" value="RMN08018.1"/>
    <property type="molecule type" value="Genomic_DNA"/>
</dbReference>
<dbReference type="AlphaFoldDB" id="A0A0P9R2A1"/>
<gene>
    <name evidence="1" type="ORF">ALQ65_02938</name>
</gene>
<reference evidence="1 2" key="1">
    <citation type="submission" date="2018-08" db="EMBL/GenBank/DDBJ databases">
        <title>Recombination of ecologically and evolutionarily significant loci maintains genetic cohesion in the Pseudomonas syringae species complex.</title>
        <authorList>
            <person name="Dillon M."/>
            <person name="Thakur S."/>
            <person name="Almeida R.N.D."/>
            <person name="Weir B.S."/>
            <person name="Guttman D.S."/>
        </authorList>
    </citation>
    <scope>NUCLEOTIDE SEQUENCE [LARGE SCALE GENOMIC DNA]</scope>
    <source>
        <strain evidence="1 2">ICMP 12341</strain>
    </source>
</reference>
<proteinExistence type="predicted"/>
<dbReference type="RefSeq" id="WP_054087799.1">
    <property type="nucleotide sequence ID" value="NZ_LJPZ01000194.1"/>
</dbReference>
<evidence type="ECO:0000313" key="2">
    <source>
        <dbReference type="Proteomes" id="UP000271468"/>
    </source>
</evidence>
<protein>
    <submittedName>
        <fullName evidence="1">Uncharacterized protein</fullName>
    </submittedName>
</protein>
<sequence>MMASATTPDVKSVPASRRPTEYLLRAEAGQLSQVMVYRLTLTDVRWMALTMVEICSLVP</sequence>